<sequence length="172" mass="18868">MLNRFCNGVSALVEGLSWIAFALLIATVALQILARNVLNVPMIWTSDLALLFFTWLVFIGAASGLRTGAHYMVDMLPTHRPRVALLVELLSIAAGFCVVWILGVHGWTLAQMRASGEIQSLGLSRFWMYFALPVSGWLMALYLVEMTLSLIRDPFQHTNGGNSSVQAGSAEI</sequence>
<comment type="function">
    <text evidence="9">Part of the tripartite ATP-independent periplasmic (TRAP) transport system.</text>
</comment>
<name>A0A1Y5RJA6_9RHOB</name>
<evidence type="ECO:0000256" key="6">
    <source>
        <dbReference type="ARBA" id="ARBA00022989"/>
    </source>
</evidence>
<comment type="subunit">
    <text evidence="9">The complex comprises the extracytoplasmic solute receptor protein and the two transmembrane proteins.</text>
</comment>
<dbReference type="AlphaFoldDB" id="A0A1Y5RJA6"/>
<dbReference type="GO" id="GO:0022857">
    <property type="term" value="F:transmembrane transporter activity"/>
    <property type="evidence" value="ECO:0007669"/>
    <property type="project" value="UniProtKB-UniRule"/>
</dbReference>
<dbReference type="Proteomes" id="UP000193307">
    <property type="component" value="Unassembled WGS sequence"/>
</dbReference>
<feature type="transmembrane region" description="Helical" evidence="9">
    <location>
        <begin position="83"/>
        <end position="106"/>
    </location>
</feature>
<keyword evidence="7 9" id="KW-0472">Membrane</keyword>
<organism evidence="11 12">
    <name type="scientific">Pacificibacter marinus</name>
    <dbReference type="NCBI Taxonomy" id="658057"/>
    <lineage>
        <taxon>Bacteria</taxon>
        <taxon>Pseudomonadati</taxon>
        <taxon>Pseudomonadota</taxon>
        <taxon>Alphaproteobacteria</taxon>
        <taxon>Rhodobacterales</taxon>
        <taxon>Roseobacteraceae</taxon>
        <taxon>Pacificibacter</taxon>
    </lineage>
</organism>
<evidence type="ECO:0000313" key="11">
    <source>
        <dbReference type="EMBL" id="SLN16187.1"/>
    </source>
</evidence>
<gene>
    <name evidence="11" type="primary">siaT_4</name>
    <name evidence="11" type="ORF">PAM7971_00323</name>
</gene>
<proteinExistence type="inferred from homology"/>
<dbReference type="InterPro" id="IPR055348">
    <property type="entry name" value="DctQ"/>
</dbReference>
<keyword evidence="4 9" id="KW-0997">Cell inner membrane</keyword>
<feature type="transmembrane region" description="Helical" evidence="9">
    <location>
        <begin position="12"/>
        <end position="34"/>
    </location>
</feature>
<comment type="subcellular location">
    <subcellularLocation>
        <location evidence="1 9">Cell inner membrane</location>
        <topology evidence="1 9">Multi-pass membrane protein</topology>
    </subcellularLocation>
</comment>
<evidence type="ECO:0000256" key="4">
    <source>
        <dbReference type="ARBA" id="ARBA00022519"/>
    </source>
</evidence>
<dbReference type="RefSeq" id="WP_085847231.1">
    <property type="nucleotide sequence ID" value="NZ_FNZV01000001.1"/>
</dbReference>
<evidence type="ECO:0000313" key="12">
    <source>
        <dbReference type="Proteomes" id="UP000193307"/>
    </source>
</evidence>
<evidence type="ECO:0000256" key="7">
    <source>
        <dbReference type="ARBA" id="ARBA00023136"/>
    </source>
</evidence>
<evidence type="ECO:0000256" key="8">
    <source>
        <dbReference type="ARBA" id="ARBA00038436"/>
    </source>
</evidence>
<reference evidence="11 12" key="1">
    <citation type="submission" date="2017-03" db="EMBL/GenBank/DDBJ databases">
        <authorList>
            <person name="Afonso C.L."/>
            <person name="Miller P.J."/>
            <person name="Scott M.A."/>
            <person name="Spackman E."/>
            <person name="Goraichik I."/>
            <person name="Dimitrov K.M."/>
            <person name="Suarez D.L."/>
            <person name="Swayne D.E."/>
        </authorList>
    </citation>
    <scope>NUCLEOTIDE SEQUENCE [LARGE SCALE GENOMIC DNA]</scope>
    <source>
        <strain evidence="11 12">CECT 7971</strain>
    </source>
</reference>
<keyword evidence="5 9" id="KW-0812">Transmembrane</keyword>
<keyword evidence="3" id="KW-1003">Cell membrane</keyword>
<dbReference type="GO" id="GO:0015740">
    <property type="term" value="P:C4-dicarboxylate transport"/>
    <property type="evidence" value="ECO:0007669"/>
    <property type="project" value="TreeGrafter"/>
</dbReference>
<dbReference type="GO" id="GO:0005886">
    <property type="term" value="C:plasma membrane"/>
    <property type="evidence" value="ECO:0007669"/>
    <property type="project" value="UniProtKB-SubCell"/>
</dbReference>
<keyword evidence="2 9" id="KW-0813">Transport</keyword>
<protein>
    <recommendedName>
        <fullName evidence="9">TRAP transporter small permease protein</fullName>
    </recommendedName>
</protein>
<evidence type="ECO:0000256" key="5">
    <source>
        <dbReference type="ARBA" id="ARBA00022692"/>
    </source>
</evidence>
<dbReference type="STRING" id="658057.SAMN04488032_101327"/>
<dbReference type="OrthoDB" id="4964541at2"/>
<keyword evidence="6 9" id="KW-1133">Transmembrane helix</keyword>
<dbReference type="PANTHER" id="PTHR35011">
    <property type="entry name" value="2,3-DIKETO-L-GULONATE TRAP TRANSPORTER SMALL PERMEASE PROTEIN YIAM"/>
    <property type="match status" value="1"/>
</dbReference>
<comment type="similarity">
    <text evidence="8 9">Belongs to the TRAP transporter small permease family.</text>
</comment>
<accession>A0A1Y5RJA6</accession>
<evidence type="ECO:0000256" key="3">
    <source>
        <dbReference type="ARBA" id="ARBA00022475"/>
    </source>
</evidence>
<feature type="transmembrane region" description="Helical" evidence="9">
    <location>
        <begin position="40"/>
        <end position="62"/>
    </location>
</feature>
<dbReference type="EMBL" id="FWFW01000001">
    <property type="protein sequence ID" value="SLN16187.1"/>
    <property type="molecule type" value="Genomic_DNA"/>
</dbReference>
<dbReference type="PANTHER" id="PTHR35011:SF2">
    <property type="entry name" value="2,3-DIKETO-L-GULONATE TRAP TRANSPORTER SMALL PERMEASE PROTEIN YIAM"/>
    <property type="match status" value="1"/>
</dbReference>
<evidence type="ECO:0000256" key="2">
    <source>
        <dbReference type="ARBA" id="ARBA00022448"/>
    </source>
</evidence>
<feature type="domain" description="Tripartite ATP-independent periplasmic transporters DctQ component" evidence="10">
    <location>
        <begin position="25"/>
        <end position="152"/>
    </location>
</feature>
<dbReference type="Pfam" id="PF04290">
    <property type="entry name" value="DctQ"/>
    <property type="match status" value="1"/>
</dbReference>
<feature type="transmembrane region" description="Helical" evidence="9">
    <location>
        <begin position="126"/>
        <end position="144"/>
    </location>
</feature>
<keyword evidence="12" id="KW-1185">Reference proteome</keyword>
<evidence type="ECO:0000256" key="1">
    <source>
        <dbReference type="ARBA" id="ARBA00004429"/>
    </source>
</evidence>
<dbReference type="InterPro" id="IPR007387">
    <property type="entry name" value="TRAP_DctQ"/>
</dbReference>
<evidence type="ECO:0000256" key="9">
    <source>
        <dbReference type="RuleBase" id="RU369079"/>
    </source>
</evidence>
<evidence type="ECO:0000259" key="10">
    <source>
        <dbReference type="Pfam" id="PF04290"/>
    </source>
</evidence>